<dbReference type="Proteomes" id="UP000076154">
    <property type="component" value="Unassembled WGS sequence"/>
</dbReference>
<organism evidence="1 2">
    <name type="scientific">Hypsizygus marmoreus</name>
    <name type="common">White beech mushroom</name>
    <name type="synonym">Agaricus marmoreus</name>
    <dbReference type="NCBI Taxonomy" id="39966"/>
    <lineage>
        <taxon>Eukaryota</taxon>
        <taxon>Fungi</taxon>
        <taxon>Dikarya</taxon>
        <taxon>Basidiomycota</taxon>
        <taxon>Agaricomycotina</taxon>
        <taxon>Agaricomycetes</taxon>
        <taxon>Agaricomycetidae</taxon>
        <taxon>Agaricales</taxon>
        <taxon>Tricholomatineae</taxon>
        <taxon>Lyophyllaceae</taxon>
        <taxon>Hypsizygus</taxon>
    </lineage>
</organism>
<keyword evidence="2" id="KW-1185">Reference proteome</keyword>
<evidence type="ECO:0000313" key="1">
    <source>
        <dbReference type="EMBL" id="RDB18879.1"/>
    </source>
</evidence>
<protein>
    <submittedName>
        <fullName evidence="1">Uncharacterized protein</fullName>
    </submittedName>
</protein>
<dbReference type="EMBL" id="LUEZ02000087">
    <property type="protein sequence ID" value="RDB18879.1"/>
    <property type="molecule type" value="Genomic_DNA"/>
</dbReference>
<reference evidence="1" key="1">
    <citation type="submission" date="2018-04" db="EMBL/GenBank/DDBJ databases">
        <title>Whole genome sequencing of Hypsizygus marmoreus.</title>
        <authorList>
            <person name="Choi I.-G."/>
            <person name="Min B."/>
            <person name="Kim J.-G."/>
            <person name="Kim S."/>
            <person name="Oh Y.-L."/>
            <person name="Kong W.-S."/>
            <person name="Park H."/>
            <person name="Jeong J."/>
            <person name="Song E.-S."/>
        </authorList>
    </citation>
    <scope>NUCLEOTIDE SEQUENCE [LARGE SCALE GENOMIC DNA]</scope>
    <source>
        <strain evidence="1">51987-8</strain>
    </source>
</reference>
<gene>
    <name evidence="1" type="ORF">Hypma_014572</name>
</gene>
<proteinExistence type="predicted"/>
<evidence type="ECO:0000313" key="2">
    <source>
        <dbReference type="Proteomes" id="UP000076154"/>
    </source>
</evidence>
<dbReference type="AlphaFoldDB" id="A0A369J9V2"/>
<sequence>MCCSSTHIILTPLLPLSYFRQMQRAGAYDDGAGWLAHRAVQVMTFLVGGGWLMRLDRLSLHKKRVVLTGRYDDEGGGNVFSSIDLSLVRYPLVHTFHNSYTLSQRHWHWSFHDITPRRRFPDALIAAEEDDLGSGRHYEDGECTLEYRFIAGAGTGVIDFMTRRQAGKAVRIVTTLRT</sequence>
<comment type="caution">
    <text evidence="1">The sequence shown here is derived from an EMBL/GenBank/DDBJ whole genome shotgun (WGS) entry which is preliminary data.</text>
</comment>
<name>A0A369J9V2_HYPMA</name>
<dbReference type="InParanoid" id="A0A369J9V2"/>
<accession>A0A369J9V2</accession>